<dbReference type="RefSeq" id="XP_004988801.1">
    <property type="nucleotide sequence ID" value="XM_004988744.1"/>
</dbReference>
<dbReference type="EMBL" id="GL832987">
    <property type="protein sequence ID" value="EGD79573.1"/>
    <property type="molecule type" value="Genomic_DNA"/>
</dbReference>
<evidence type="ECO:0000313" key="3">
    <source>
        <dbReference type="Proteomes" id="UP000007799"/>
    </source>
</evidence>
<dbReference type="KEGG" id="sre:PTSG_10422"/>
<feature type="region of interest" description="Disordered" evidence="1">
    <location>
        <begin position="122"/>
        <end position="219"/>
    </location>
</feature>
<feature type="compositionally biased region" description="Low complexity" evidence="1">
    <location>
        <begin position="160"/>
        <end position="169"/>
    </location>
</feature>
<feature type="compositionally biased region" description="Low complexity" evidence="1">
    <location>
        <begin position="122"/>
        <end position="132"/>
    </location>
</feature>
<evidence type="ECO:0000313" key="2">
    <source>
        <dbReference type="EMBL" id="EGD79573.1"/>
    </source>
</evidence>
<reference evidence="2" key="1">
    <citation type="submission" date="2009-08" db="EMBL/GenBank/DDBJ databases">
        <title>Annotation of Salpingoeca rosetta.</title>
        <authorList>
            <consortium name="The Broad Institute Genome Sequencing Platform"/>
            <person name="Russ C."/>
            <person name="Cuomo C."/>
            <person name="Burger G."/>
            <person name="Gray M.W."/>
            <person name="Holland P.W.H."/>
            <person name="King N."/>
            <person name="Lang F.B.F."/>
            <person name="Roger A.J."/>
            <person name="Ruiz-Trillo I."/>
            <person name="Young S.K."/>
            <person name="Zeng Q."/>
            <person name="Gargeya S."/>
            <person name="Alvarado L."/>
            <person name="Berlin A."/>
            <person name="Chapman S.B."/>
            <person name="Chen Z."/>
            <person name="Freedman E."/>
            <person name="Gellesch M."/>
            <person name="Goldberg J."/>
            <person name="Griggs A."/>
            <person name="Gujja S."/>
            <person name="Heilman E."/>
            <person name="Heiman D."/>
            <person name="Howarth C."/>
            <person name="Mehta T."/>
            <person name="Neiman D."/>
            <person name="Pearson M."/>
            <person name="Roberts A."/>
            <person name="Saif S."/>
            <person name="Shea T."/>
            <person name="Shenoy N."/>
            <person name="Sisk P."/>
            <person name="Stolte C."/>
            <person name="Sykes S."/>
            <person name="White J."/>
            <person name="Yandava C."/>
            <person name="Haas B."/>
            <person name="Nusbaum C."/>
            <person name="Birren B."/>
        </authorList>
    </citation>
    <scope>NUCLEOTIDE SEQUENCE [LARGE SCALE GENOMIC DNA]</scope>
    <source>
        <strain evidence="2">ATCC 50818</strain>
    </source>
</reference>
<name>F2UPL8_SALR5</name>
<feature type="compositionally biased region" description="Low complexity" evidence="1">
    <location>
        <begin position="287"/>
        <end position="298"/>
    </location>
</feature>
<feature type="compositionally biased region" description="Basic and acidic residues" evidence="1">
    <location>
        <begin position="391"/>
        <end position="420"/>
    </location>
</feature>
<sequence>MSLHETKNRHSSPSQPHFPSKLPLAMQGSIMARQGNGATATDLAPTWNDAESAGMSMSAGTRDSTPQTSPGGVSFKAPTASVHQAPHHQHAPAFQRSVEAVAWQQRHQQLQQVHQLQQHVMQQQQQQQQQEQQPRDSPEQPRYVTAATTAGVSRAPHMAPVPVSVSRVSTTQQDQPRTCPHVHAYQQQQSPAQRQPSSVLPTRQQHRQQHRQAMAFPSQQLPYSTAATPITSSTMADTATYQDPGSGMMVMMHQLARQSPQQHPAPEQGHTHTASAQHDEHQRHHLQQGPQQHQQAPAVPVPMPPSASSLRPGALRPGAPTEHIPSTPTVTDTGYCASSVPPQLVHMLYNPFVWMQPNAAEIARYLTEGDRAPRQQQQVPAPAPACATASRHGDGSQDVDDTGRDEPPEKRAKTQQDRGEWMCGSNVARSGSAATSLFVQQLTASVHSSLGPLPQLDSFIHHLGTALSSLKTICSRYEFTQFDQRPKVSELLLIASAIPYGQKDVSPTALLLRRVELTEVRKIDRERIEEARKVVDRLPSHLFLHAVIVGAVLAAKHARQRQGQIVSDALKRAIAKLDGDEAKVKAWLTTHHLDDLASFSLRFVPRSQTNQLHFSPPFSKSWLKLQSNTAFQPASSV</sequence>
<dbReference type="GeneID" id="16069341"/>
<evidence type="ECO:0000256" key="1">
    <source>
        <dbReference type="SAM" id="MobiDB-lite"/>
    </source>
</evidence>
<proteinExistence type="predicted"/>
<feature type="region of interest" description="Disordered" evidence="1">
    <location>
        <begin position="1"/>
        <end position="92"/>
    </location>
</feature>
<organism evidence="3">
    <name type="scientific">Salpingoeca rosetta (strain ATCC 50818 / BSB-021)</name>
    <dbReference type="NCBI Taxonomy" id="946362"/>
    <lineage>
        <taxon>Eukaryota</taxon>
        <taxon>Choanoflagellata</taxon>
        <taxon>Craspedida</taxon>
        <taxon>Salpingoecidae</taxon>
        <taxon>Salpingoeca</taxon>
    </lineage>
</organism>
<feature type="region of interest" description="Disordered" evidence="1">
    <location>
        <begin position="256"/>
        <end position="330"/>
    </location>
</feature>
<gene>
    <name evidence="2" type="ORF">PTSG_10422</name>
</gene>
<feature type="compositionally biased region" description="Polar residues" evidence="1">
    <location>
        <begin position="58"/>
        <end position="71"/>
    </location>
</feature>
<dbReference type="Proteomes" id="UP000007799">
    <property type="component" value="Unassembled WGS sequence"/>
</dbReference>
<feature type="region of interest" description="Disordered" evidence="1">
    <location>
        <begin position="371"/>
        <end position="420"/>
    </location>
</feature>
<feature type="compositionally biased region" description="Low complexity" evidence="1">
    <location>
        <begin position="186"/>
        <end position="198"/>
    </location>
</feature>
<dbReference type="AlphaFoldDB" id="F2UPL8"/>
<protein>
    <submittedName>
        <fullName evidence="2">Uncharacterized protein</fullName>
    </submittedName>
</protein>
<accession>F2UPL8</accession>
<dbReference type="InParanoid" id="F2UPL8"/>
<keyword evidence="3" id="KW-1185">Reference proteome</keyword>